<dbReference type="Gene3D" id="3.40.50.150">
    <property type="entry name" value="Vaccinia Virus protein VP39"/>
    <property type="match status" value="1"/>
</dbReference>
<dbReference type="InterPro" id="IPR029063">
    <property type="entry name" value="SAM-dependent_MTases_sf"/>
</dbReference>
<dbReference type="GO" id="GO:0030798">
    <property type="term" value="F:trans-aconitate 2-methyltransferase activity"/>
    <property type="evidence" value="ECO:0007669"/>
    <property type="project" value="InterPro"/>
</dbReference>
<organism evidence="1 2">
    <name type="scientific">Mesorhizobium plurifarium</name>
    <dbReference type="NCBI Taxonomy" id="69974"/>
    <lineage>
        <taxon>Bacteria</taxon>
        <taxon>Pseudomonadati</taxon>
        <taxon>Pseudomonadota</taxon>
        <taxon>Alphaproteobacteria</taxon>
        <taxon>Hyphomicrobiales</taxon>
        <taxon>Phyllobacteriaceae</taxon>
        <taxon>Mesorhizobium</taxon>
    </lineage>
</organism>
<dbReference type="SUPFAM" id="SSF53335">
    <property type="entry name" value="S-adenosyl-L-methionine-dependent methyltransferases"/>
    <property type="match status" value="1"/>
</dbReference>
<evidence type="ECO:0000313" key="1">
    <source>
        <dbReference type="EMBL" id="CDX35673.1"/>
    </source>
</evidence>
<gene>
    <name evidence="1" type="ORF">MPLDJ20_20280</name>
</gene>
<dbReference type="InterPro" id="IPR023149">
    <property type="entry name" value="Trans_acon_MeTrfase_C"/>
</dbReference>
<name>A0A090F1V9_MESPL</name>
<dbReference type="Proteomes" id="UP000046373">
    <property type="component" value="Unassembled WGS sequence"/>
</dbReference>
<evidence type="ECO:0000313" key="2">
    <source>
        <dbReference type="Proteomes" id="UP000046373"/>
    </source>
</evidence>
<accession>A0A090F1V9</accession>
<proteinExistence type="predicted"/>
<dbReference type="Gene3D" id="1.10.150.290">
    <property type="entry name" value="S-adenosyl-L-methionine-dependent methyltransferases"/>
    <property type="match status" value="1"/>
</dbReference>
<protein>
    <submittedName>
        <fullName evidence="1">Uncharacterized protein</fullName>
    </submittedName>
</protein>
<dbReference type="EMBL" id="CCNB01000012">
    <property type="protein sequence ID" value="CDX35673.1"/>
    <property type="molecule type" value="Genomic_DNA"/>
</dbReference>
<dbReference type="AlphaFoldDB" id="A0A090F1V9"/>
<reference evidence="1 2" key="1">
    <citation type="submission" date="2014-08" db="EMBL/GenBank/DDBJ databases">
        <authorList>
            <person name="Moulin Lionel"/>
        </authorList>
    </citation>
    <scope>NUCLEOTIDE SEQUENCE [LARGE SCALE GENOMIC DNA]</scope>
</reference>
<sequence length="157" mass="17855">MLQWLPDHRALLPRLVNLLKSGGILATQVPDNLNESTHRGMREVARDPRWAGRLAEGTPSERRSRGLRIITAFSARSAGGWKSGRSITILSKDWTVSSTGSAALACVHTSRASTHPKRRPTLLYRDARATMRSWRRQQRFCHFHVSSLSRHDFRLDF</sequence>